<feature type="compositionally biased region" description="Basic and acidic residues" evidence="3">
    <location>
        <begin position="1434"/>
        <end position="1449"/>
    </location>
</feature>
<evidence type="ECO:0000259" key="5">
    <source>
        <dbReference type="Pfam" id="PF14771"/>
    </source>
</evidence>
<dbReference type="PANTHER" id="PTHR24111:SF0">
    <property type="entry name" value="LEUCINE-RICH REPEAT-CONTAINING PROTEIN"/>
    <property type="match status" value="1"/>
</dbReference>
<proteinExistence type="predicted"/>
<dbReference type="Gene3D" id="3.80.10.10">
    <property type="entry name" value="Ribonuclease Inhibitor"/>
    <property type="match status" value="1"/>
</dbReference>
<comment type="caution">
    <text evidence="6">The sequence shown here is derived from an EMBL/GenBank/DDBJ whole genome shotgun (WGS) entry which is preliminary data.</text>
</comment>
<dbReference type="InterPro" id="IPR028011">
    <property type="entry name" value="DUF4476"/>
</dbReference>
<sequence>MKMAKFLNRLLIVGGLELAAGARDEQVIEEEVPYMGWRIMLVFIAVALVAAGFAWMWKKIKHLEWAMRRLQDELDVQRADFSNSFNELELTWSMQADYAQRIHQGLVYVDGFVQDESVKPEEWSKLKFMEKVNRRHDGLRMKRQWALVVQAKEERGADGLPQRPTAATRGEDEPMSSEDGVDDRAGAEQPLLSGDTATVELEDGRRVEIPVEYLEPQQETAEPEPIPMSETENADDENMSEAGTQPEGVEWNPEPIELPEQDYKFLNEVSTRTELKARNELTRIEASWFHYSRKEDWAMERKLYPKMEECFNFMKPAPHYEDIDDLNLQDYQVKKGRNQKWETNAREKAKRTRRLNLRAPVDGRAFDLERGRKLPVLFSKPKSRKHETSFLKQDLRDLHDFQGHVRTTYRSDPTAPPEEDDIWVEIKYKIVSTPCEESGFDDHYEACKGRNRKYDTDAWLETQEGTIADIGAHQSLSVLWKSYPWEEEGSLLCYEGVLFCSQRTEVADSLSPASRGAGFAQETPEKLEVLLYDTDQNEHSQGLPKTDTFESKDVPFPFLTLFNLLREESHEESRAQKVRRNGYGEIADLEELHHALRLELDKALTSQVSPSFANAWGASDHDQSDLEPSNVISDEYINHIFTLGRLFELSAGAGRNKVWGRQGGKVMVLAPNIPAALCVIRGTAHLFGLSFEMPTGRPPSEGTDSGAIQTPMHLSDGEAVPSGDAFRDWIKERLLAAVTELSAGVVLCLPPEVLNQQENLAVLHEAFSEEGPPSSWYSEREVKECKDAVAAMPIEGWLLAHLALEDEDGESPATLEVFWAEALGRAHFLLLLSNEVPEAVDSRISSLYTSVSTLDSWCPQLLQMAVMQMQPSVDAHTSTVKVQLFSPMDLESSQSAAPVKADQDPVVLVGEAANEPPGGMAPRVPRSTHAPMNVLDPTLINPQSSAWDGEALYAALHPQRGLGDVGDMLTLAQGLRCFKGQDIAMLKDTQSLLFHLHESAALTGSAELRGRLLEITRTFNEAQSAYEEKKVELEASQRELTSLFNEVVNRCTQQASAVEAAEDLIIRSKQEVESGRVQLLNFTKQDGVELRKVMNQQLANEEHTPTLALMELCCMMMRVSSTPTRDEIRNTLSEPDFATKLEPFCAVDDAESFPEAFVEPMKEAVAAAEGMDAMDVKALTVLASVALAAYRYTTTVLKLPDLKAELIDLEEQRERRQPEIEALQEQTQILSGEAKLLEAGDESKPEDSKPEDKPEDKPDDKPEDKEEVRVNKTFSRSKSLRSLRSSVSAAFEEIDEEDFAGGGLGQLHDLAIRSQLHTPKAKVLSVVAWVRRQCRLLSDLDRVEMVIQMLRREQLLSVVRNAIVHESKARGIFAKIGFDHFLTQARFVLQVERERSCITSMVENWGMMQRMLNFKETSDCTHLNERVEKVSSFWGERKNNSPKRQRPEGEDNGEVSRPSTAEPGFLPPFTPTRSRTGTPSTLRRRVLKDRVTALMLDVTTDQLKEQKPMPVQYKKVASWTKEAKPSSPVKPQSLTSSLGKSQSLTTLNLPETSWRAEAPLRWSRSQEKSLLRSASSKYWGSNQAWQEPPEGAPPRKAPSLEDRYLSTCRTRRAVPVPLSFVEGQSAKLDGRDMLEEQMKALVQILEGKVEEVNMENNRLVTDQTLAPLFQKLHAPHMRDSLRTINLRHCRAGLNTLEMCVELLPVAMNLRHVDLSGLPMAVKLQLPLCMGLGSHQNLESVALAGVGLGGTFCTAECARRLVGSMSFSSLDLSWNCFDAEDFQQMGKQLMQTKPGGSKLKKLYLDSTSSVVGNYDCSISELLEALSYNTSLTYLSIAANRIDFKPALVLEDALANHQHMRNINISQNPLGSLGLRSMLRLLARKNNQIRHFDAEGCFTGGPDHEDDIEQSVACKTFSFTNPGGRYRLDLKRPYHRAMLRMLCKTAERYKVPLEKPMSDVSYSLGSLPPVTKHPSSGIWQVPSAGELSFTFSVESEIEANMQGVDEDDFVGFLQKHFQFTRFHPSWNKVVPLCAKWAELNGRSLDQEVFIQALAKDFNMTVGYVQHLCNAAPAMEAEVINAMLPCTPEDGGSRYLLLQTLRSLPAFVMTYQTMECFLLFNVSNPTGHYKLELNNTSQFAVAQRLLLLDRWEVVMNKRRGRVDISSRGNESHFRNELHAGQPLRSQSVAEWTLPEADEFECDYVSSKRPSVTAQALTDQLWERLMVNLHKSQCSDEERLKVIRAISHEIYITAKHMRQMMGFFKESQHRQEAFVMFYTRIIDVQNMKLCYVRFGKEEELMSLQHRLGQTFFFPFFQPENAKFELDLSFNDHRIVAKMLVSLAAREKPSNLRDPVWQKIDGTLDEFAMGIPRSWETQTPTSGIFKCRYVCSADDRNVAWRKGLAQKYSYFPREVTDSDINWLTGLNEPPQDVLDLLEFFLSRVKTMDEAFNIIDGGEPGSTSNS</sequence>
<name>A0ABP0MVW2_9DINO</name>
<keyword evidence="4" id="KW-0812">Transmembrane</keyword>
<evidence type="ECO:0000313" key="6">
    <source>
        <dbReference type="EMBL" id="CAK9054967.1"/>
    </source>
</evidence>
<keyword evidence="2" id="KW-0175">Coiled coil</keyword>
<evidence type="ECO:0000256" key="4">
    <source>
        <dbReference type="SAM" id="Phobius"/>
    </source>
</evidence>
<keyword evidence="7" id="KW-1185">Reference proteome</keyword>
<evidence type="ECO:0000256" key="1">
    <source>
        <dbReference type="ARBA" id="ARBA00022737"/>
    </source>
</evidence>
<feature type="compositionally biased region" description="Polar residues" evidence="3">
    <location>
        <begin position="1529"/>
        <end position="1541"/>
    </location>
</feature>
<reference evidence="6 7" key="1">
    <citation type="submission" date="2024-02" db="EMBL/GenBank/DDBJ databases">
        <authorList>
            <person name="Chen Y."/>
            <person name="Shah S."/>
            <person name="Dougan E. K."/>
            <person name="Thang M."/>
            <person name="Chan C."/>
        </authorList>
    </citation>
    <scope>NUCLEOTIDE SEQUENCE [LARGE SCALE GENOMIC DNA]</scope>
</reference>
<evidence type="ECO:0000256" key="3">
    <source>
        <dbReference type="SAM" id="MobiDB-lite"/>
    </source>
</evidence>
<feature type="coiled-coil region" evidence="2">
    <location>
        <begin position="1019"/>
        <end position="1046"/>
    </location>
</feature>
<dbReference type="EMBL" id="CAXAMM010024269">
    <property type="protein sequence ID" value="CAK9054967.1"/>
    <property type="molecule type" value="Genomic_DNA"/>
</dbReference>
<keyword evidence="4" id="KW-1133">Transmembrane helix</keyword>
<dbReference type="InterPro" id="IPR052201">
    <property type="entry name" value="LRR-containing_regulator"/>
</dbReference>
<feature type="transmembrane region" description="Helical" evidence="4">
    <location>
        <begin position="37"/>
        <end position="57"/>
    </location>
</feature>
<keyword evidence="1" id="KW-0677">Repeat</keyword>
<feature type="compositionally biased region" description="Low complexity" evidence="3">
    <location>
        <begin position="1471"/>
        <end position="1481"/>
    </location>
</feature>
<evidence type="ECO:0000256" key="2">
    <source>
        <dbReference type="SAM" id="Coils"/>
    </source>
</evidence>
<feature type="non-terminal residue" evidence="6">
    <location>
        <position position="2460"/>
    </location>
</feature>
<evidence type="ECO:0000313" key="7">
    <source>
        <dbReference type="Proteomes" id="UP001642464"/>
    </source>
</evidence>
<dbReference type="Pfam" id="PF14771">
    <property type="entry name" value="DUF4476"/>
    <property type="match status" value="1"/>
</dbReference>
<feature type="domain" description="DUF4476" evidence="5">
    <location>
        <begin position="2224"/>
        <end position="2293"/>
    </location>
</feature>
<feature type="region of interest" description="Disordered" evidence="3">
    <location>
        <begin position="153"/>
        <end position="253"/>
    </location>
</feature>
<dbReference type="PANTHER" id="PTHR24111">
    <property type="entry name" value="LEUCINE-RICH REPEAT-CONTAINING PROTEIN 34"/>
    <property type="match status" value="1"/>
</dbReference>
<keyword evidence="4" id="KW-0472">Membrane</keyword>
<feature type="region of interest" description="Disordered" evidence="3">
    <location>
        <begin position="1434"/>
        <end position="1485"/>
    </location>
</feature>
<organism evidence="6 7">
    <name type="scientific">Durusdinium trenchii</name>
    <dbReference type="NCBI Taxonomy" id="1381693"/>
    <lineage>
        <taxon>Eukaryota</taxon>
        <taxon>Sar</taxon>
        <taxon>Alveolata</taxon>
        <taxon>Dinophyceae</taxon>
        <taxon>Suessiales</taxon>
        <taxon>Symbiodiniaceae</taxon>
        <taxon>Durusdinium</taxon>
    </lineage>
</organism>
<dbReference type="SUPFAM" id="SSF52047">
    <property type="entry name" value="RNI-like"/>
    <property type="match status" value="1"/>
</dbReference>
<accession>A0ABP0MVW2</accession>
<dbReference type="Proteomes" id="UP001642464">
    <property type="component" value="Unassembled WGS sequence"/>
</dbReference>
<feature type="region of interest" description="Disordered" evidence="3">
    <location>
        <begin position="1236"/>
        <end position="1272"/>
    </location>
</feature>
<gene>
    <name evidence="6" type="ORF">SCF082_LOCUS29782</name>
</gene>
<feature type="region of interest" description="Disordered" evidence="3">
    <location>
        <begin position="1520"/>
        <end position="1541"/>
    </location>
</feature>
<feature type="compositionally biased region" description="Basic and acidic residues" evidence="3">
    <location>
        <begin position="1236"/>
        <end position="1270"/>
    </location>
</feature>
<dbReference type="InterPro" id="IPR032675">
    <property type="entry name" value="LRR_dom_sf"/>
</dbReference>
<protein>
    <recommendedName>
        <fullName evidence="5">DUF4476 domain-containing protein</fullName>
    </recommendedName>
</protein>